<name>L0KIH7_MESAW</name>
<dbReference type="PANTHER" id="PTHR44688:SF16">
    <property type="entry name" value="DNA-BINDING TRANSCRIPTIONAL ACTIVATOR DEVR_DOSR"/>
    <property type="match status" value="1"/>
</dbReference>
<dbReference type="PROSITE" id="PS50043">
    <property type="entry name" value="HTH_LUXR_2"/>
    <property type="match status" value="1"/>
</dbReference>
<evidence type="ECO:0000256" key="2">
    <source>
        <dbReference type="ARBA" id="ARBA00023125"/>
    </source>
</evidence>
<dbReference type="EMBL" id="CP003358">
    <property type="protein sequence ID" value="AGB44796.1"/>
    <property type="molecule type" value="Genomic_DNA"/>
</dbReference>
<dbReference type="PRINTS" id="PR00038">
    <property type="entry name" value="HTHLUXR"/>
</dbReference>
<dbReference type="GeneID" id="90989833"/>
<evidence type="ECO:0000313" key="7">
    <source>
        <dbReference type="Proteomes" id="UP000010998"/>
    </source>
</evidence>
<dbReference type="RefSeq" id="WP_015316243.1">
    <property type="nucleotide sequence ID" value="NC_019973.1"/>
</dbReference>
<dbReference type="InterPro" id="IPR000792">
    <property type="entry name" value="Tscrpt_reg_LuxR_C"/>
</dbReference>
<organism evidence="6 7">
    <name type="scientific">Mesorhizobium australicum (strain HAMBI 3006 / LMG 24608 / WSM2073)</name>
    <dbReference type="NCBI Taxonomy" id="754035"/>
    <lineage>
        <taxon>Bacteria</taxon>
        <taxon>Pseudomonadati</taxon>
        <taxon>Pseudomonadota</taxon>
        <taxon>Alphaproteobacteria</taxon>
        <taxon>Hyphomicrobiales</taxon>
        <taxon>Phyllobacteriaceae</taxon>
        <taxon>Mesorhizobium</taxon>
    </lineage>
</organism>
<dbReference type="GO" id="GO:0003677">
    <property type="term" value="F:DNA binding"/>
    <property type="evidence" value="ECO:0007669"/>
    <property type="project" value="UniProtKB-KW"/>
</dbReference>
<dbReference type="AlphaFoldDB" id="L0KIH7"/>
<dbReference type="InterPro" id="IPR036388">
    <property type="entry name" value="WH-like_DNA-bd_sf"/>
</dbReference>
<dbReference type="Pfam" id="PF00196">
    <property type="entry name" value="GerE"/>
    <property type="match status" value="1"/>
</dbReference>
<dbReference type="STRING" id="754035.Mesau_02365"/>
<feature type="domain" description="HTH luxR-type" evidence="5">
    <location>
        <begin position="159"/>
        <end position="224"/>
    </location>
</feature>
<dbReference type="eggNOG" id="COG2197">
    <property type="taxonomic scope" value="Bacteria"/>
</dbReference>
<keyword evidence="7" id="KW-1185">Reference proteome</keyword>
<evidence type="ECO:0000256" key="3">
    <source>
        <dbReference type="ARBA" id="ARBA00023163"/>
    </source>
</evidence>
<dbReference type="Proteomes" id="UP000010998">
    <property type="component" value="Chromosome"/>
</dbReference>
<dbReference type="InterPro" id="IPR016032">
    <property type="entry name" value="Sig_transdc_resp-reg_C-effctor"/>
</dbReference>
<gene>
    <name evidence="6" type="ordered locus">Mesau_02365</name>
</gene>
<dbReference type="GO" id="GO:0006355">
    <property type="term" value="P:regulation of DNA-templated transcription"/>
    <property type="evidence" value="ECO:0007669"/>
    <property type="project" value="InterPro"/>
</dbReference>
<protein>
    <submittedName>
        <fullName evidence="6">Response regulator containing a CheY-like receiver domain and an HTH DNA-binding domain</fullName>
    </submittedName>
</protein>
<keyword evidence="1" id="KW-0805">Transcription regulation</keyword>
<evidence type="ECO:0000313" key="6">
    <source>
        <dbReference type="EMBL" id="AGB44796.1"/>
    </source>
</evidence>
<feature type="region of interest" description="Disordered" evidence="4">
    <location>
        <begin position="123"/>
        <end position="153"/>
    </location>
</feature>
<evidence type="ECO:0000259" key="5">
    <source>
        <dbReference type="PROSITE" id="PS50043"/>
    </source>
</evidence>
<dbReference type="HOGENOM" id="CLU_000445_90_10_5"/>
<dbReference type="CDD" id="cd06170">
    <property type="entry name" value="LuxR_C_like"/>
    <property type="match status" value="1"/>
</dbReference>
<evidence type="ECO:0000256" key="4">
    <source>
        <dbReference type="SAM" id="MobiDB-lite"/>
    </source>
</evidence>
<dbReference type="SMART" id="SM00421">
    <property type="entry name" value="HTH_LUXR"/>
    <property type="match status" value="1"/>
</dbReference>
<keyword evidence="2 6" id="KW-0238">DNA-binding</keyword>
<dbReference type="SUPFAM" id="SSF46894">
    <property type="entry name" value="C-terminal effector domain of the bipartite response regulators"/>
    <property type="match status" value="1"/>
</dbReference>
<sequence>MESDTLTRPDVARGERQLVVLIALRDAVRAERLSASLAMADDLLPVVAGGGVADVAIVDDAVANSAASVDRAGVGGSTTPKVLLSDRAGRPQGQVFAVLPLAADAALIAAAVRLAAAGYRVSGEGRSMPDRHEDFDRGDAANGDGSHSGLFGEETVDDGAATRPALSPREAEVLALLAEGAPNKVIARRLNISVHTAKFHVAAILIKLGAANRTDAIAIAMRQGLVLV</sequence>
<dbReference type="OrthoDB" id="9807052at2"/>
<dbReference type="KEGG" id="mam:Mesau_02365"/>
<proteinExistence type="predicted"/>
<accession>L0KIH7</accession>
<dbReference type="Gene3D" id="1.10.10.10">
    <property type="entry name" value="Winged helix-like DNA-binding domain superfamily/Winged helix DNA-binding domain"/>
    <property type="match status" value="1"/>
</dbReference>
<keyword evidence="3" id="KW-0804">Transcription</keyword>
<evidence type="ECO:0000256" key="1">
    <source>
        <dbReference type="ARBA" id="ARBA00023015"/>
    </source>
</evidence>
<dbReference type="PANTHER" id="PTHR44688">
    <property type="entry name" value="DNA-BINDING TRANSCRIPTIONAL ACTIVATOR DEVR_DOSR"/>
    <property type="match status" value="1"/>
</dbReference>
<reference evidence="7" key="1">
    <citation type="submission" date="2012-02" db="EMBL/GenBank/DDBJ databases">
        <title>Complete sequence of Mesorhizobium australicum WSM2073.</title>
        <authorList>
            <person name="Lucas S."/>
            <person name="Han J."/>
            <person name="Lapidus A."/>
            <person name="Cheng J.-F."/>
            <person name="Goodwin L."/>
            <person name="Pitluck S."/>
            <person name="Peters L."/>
            <person name="Gu W."/>
            <person name="Detter J.C."/>
            <person name="Han C."/>
            <person name="Tapia R."/>
            <person name="Land M."/>
            <person name="Hauser L."/>
            <person name="Kyrpides N."/>
            <person name="Ivanova N."/>
            <person name="Pagani I."/>
            <person name="Reeve W.G."/>
            <person name="Howieson J.G."/>
            <person name="Tiwari R.P."/>
            <person name="O'Hara G.W."/>
            <person name="Atkins C.A."/>
            <person name="Ronson C.W."/>
            <person name="Nandasena K.G."/>
            <person name="Woyke T."/>
        </authorList>
    </citation>
    <scope>NUCLEOTIDE SEQUENCE [LARGE SCALE GENOMIC DNA]</scope>
    <source>
        <strain evidence="7">LMG 24608 / HAMBI 3006 / WSM2073</strain>
    </source>
</reference>
<feature type="compositionally biased region" description="Basic and acidic residues" evidence="4">
    <location>
        <begin position="127"/>
        <end position="139"/>
    </location>
</feature>